<organism evidence="1">
    <name type="scientific">bioreactor metagenome</name>
    <dbReference type="NCBI Taxonomy" id="1076179"/>
    <lineage>
        <taxon>unclassified sequences</taxon>
        <taxon>metagenomes</taxon>
        <taxon>ecological metagenomes</taxon>
    </lineage>
</organism>
<reference evidence="1" key="1">
    <citation type="submission" date="2019-08" db="EMBL/GenBank/DDBJ databases">
        <authorList>
            <person name="Kucharzyk K."/>
            <person name="Murdoch R.W."/>
            <person name="Higgins S."/>
            <person name="Loffler F."/>
        </authorList>
    </citation>
    <scope>NUCLEOTIDE SEQUENCE</scope>
</reference>
<dbReference type="AlphaFoldDB" id="A0A645AS89"/>
<proteinExistence type="predicted"/>
<comment type="caution">
    <text evidence="1">The sequence shown here is derived from an EMBL/GenBank/DDBJ whole genome shotgun (WGS) entry which is preliminary data.</text>
</comment>
<name>A0A645AS89_9ZZZZ</name>
<protein>
    <submittedName>
        <fullName evidence="1">Uncharacterized protein</fullName>
    </submittedName>
</protein>
<evidence type="ECO:0000313" key="1">
    <source>
        <dbReference type="EMBL" id="MPM56142.1"/>
    </source>
</evidence>
<sequence>MRAQIHQPLPEVVLLHEFVEDRGGDDEGIFWQMHVLQQPVLFQNMVREREPLRLSPDTPVADQPAALFIKWGRVETPIEISVIHSVPPNRFHLIP</sequence>
<gene>
    <name evidence="1" type="ORF">SDC9_102942</name>
</gene>
<dbReference type="EMBL" id="VSSQ01015606">
    <property type="protein sequence ID" value="MPM56142.1"/>
    <property type="molecule type" value="Genomic_DNA"/>
</dbReference>
<accession>A0A645AS89</accession>